<feature type="transmembrane region" description="Helical" evidence="1">
    <location>
        <begin position="328"/>
        <end position="349"/>
    </location>
</feature>
<accession>A0A9N9IVX9</accession>
<feature type="transmembrane region" description="Helical" evidence="1">
    <location>
        <begin position="78"/>
        <end position="101"/>
    </location>
</feature>
<dbReference type="OrthoDB" id="426718at2759"/>
<dbReference type="PANTHER" id="PTHR45856:SF24">
    <property type="entry name" value="FUNGAL LIPASE-LIKE DOMAIN-CONTAINING PROTEIN"/>
    <property type="match status" value="1"/>
</dbReference>
<organism evidence="3 4">
    <name type="scientific">Acaulospora morrowiae</name>
    <dbReference type="NCBI Taxonomy" id="94023"/>
    <lineage>
        <taxon>Eukaryota</taxon>
        <taxon>Fungi</taxon>
        <taxon>Fungi incertae sedis</taxon>
        <taxon>Mucoromycota</taxon>
        <taxon>Glomeromycotina</taxon>
        <taxon>Glomeromycetes</taxon>
        <taxon>Diversisporales</taxon>
        <taxon>Acaulosporaceae</taxon>
        <taxon>Acaulospora</taxon>
    </lineage>
</organism>
<evidence type="ECO:0000256" key="1">
    <source>
        <dbReference type="SAM" id="Phobius"/>
    </source>
</evidence>
<gene>
    <name evidence="3" type="ORF">AMORRO_LOCUS15340</name>
</gene>
<dbReference type="SUPFAM" id="SSF53474">
    <property type="entry name" value="alpha/beta-Hydrolases"/>
    <property type="match status" value="1"/>
</dbReference>
<name>A0A9N9IVX9_9GLOM</name>
<dbReference type="EMBL" id="CAJVPV010035413">
    <property type="protein sequence ID" value="CAG8750902.1"/>
    <property type="molecule type" value="Genomic_DNA"/>
</dbReference>
<feature type="domain" description="Fungal lipase-type" evidence="2">
    <location>
        <begin position="247"/>
        <end position="399"/>
    </location>
</feature>
<dbReference type="CDD" id="cd00519">
    <property type="entry name" value="Lipase_3"/>
    <property type="match status" value="1"/>
</dbReference>
<keyword evidence="1" id="KW-0472">Membrane</keyword>
<keyword evidence="1" id="KW-0812">Transmembrane</keyword>
<dbReference type="AlphaFoldDB" id="A0A9N9IVX9"/>
<dbReference type="InterPro" id="IPR051218">
    <property type="entry name" value="Sec_MonoDiacylglyc_Lipase"/>
</dbReference>
<dbReference type="Proteomes" id="UP000789342">
    <property type="component" value="Unassembled WGS sequence"/>
</dbReference>
<dbReference type="InterPro" id="IPR029058">
    <property type="entry name" value="AB_hydrolase_fold"/>
</dbReference>
<keyword evidence="4" id="KW-1185">Reference proteome</keyword>
<dbReference type="GO" id="GO:0006629">
    <property type="term" value="P:lipid metabolic process"/>
    <property type="evidence" value="ECO:0007669"/>
    <property type="project" value="InterPro"/>
</dbReference>
<reference evidence="3" key="1">
    <citation type="submission" date="2021-06" db="EMBL/GenBank/DDBJ databases">
        <authorList>
            <person name="Kallberg Y."/>
            <person name="Tangrot J."/>
            <person name="Rosling A."/>
        </authorList>
    </citation>
    <scope>NUCLEOTIDE SEQUENCE</scope>
    <source>
        <strain evidence="3">CL551</strain>
    </source>
</reference>
<evidence type="ECO:0000259" key="2">
    <source>
        <dbReference type="Pfam" id="PF01764"/>
    </source>
</evidence>
<dbReference type="Pfam" id="PF01764">
    <property type="entry name" value="Lipase_3"/>
    <property type="match status" value="1"/>
</dbReference>
<dbReference type="Gene3D" id="3.40.50.1820">
    <property type="entry name" value="alpha/beta hydrolase"/>
    <property type="match status" value="1"/>
</dbReference>
<evidence type="ECO:0000313" key="3">
    <source>
        <dbReference type="EMBL" id="CAG8750902.1"/>
    </source>
</evidence>
<feature type="transmembrane region" description="Helical" evidence="1">
    <location>
        <begin position="54"/>
        <end position="72"/>
    </location>
</feature>
<comment type="caution">
    <text evidence="3">The sequence shown here is derived from an EMBL/GenBank/DDBJ whole genome shotgun (WGS) entry which is preliminary data.</text>
</comment>
<feature type="non-terminal residue" evidence="3">
    <location>
        <position position="1"/>
    </location>
</feature>
<feature type="non-terminal residue" evidence="3">
    <location>
        <position position="400"/>
    </location>
</feature>
<sequence length="400" mass="46070">FDSIPQDDSVTVTDNKNFNIDSFRRLHLKDMSQIKFGIPVSTSFVYQPLNYLIFLRRLITHLFLTLFFNWTFPLVNPLNFVFTFVTFPVLAIVFFFVEIVFRIANRIRSLSKTTEADAIDLWKSLSSYPVEKNLRKGFNSLDRDVDDPNSPEFNLNRAEFLLWTSTILYSRDEHLVAEAYKKIVKLKSNTSTQEVQQIIELVDKSEDPVHRQAAYFGLKFTSLTECNSVGGPYGGIFWSEYHNFIILSFKGSDVLSLTQWLTNFSFQRMDARPFLFGEVHEGFYTSLFPDNTDESVKFKNQCPAVRLTDAIKRKAAEIYSKTHKPVNLWLSGHSLGAALAILMYVRIFASPDSVGENVNLRDAYLFACPYVGDNDFASGYKFLENQPKNATKNLWRIIND</sequence>
<keyword evidence="1" id="KW-1133">Transmembrane helix</keyword>
<dbReference type="PANTHER" id="PTHR45856">
    <property type="entry name" value="ALPHA/BETA-HYDROLASES SUPERFAMILY PROTEIN"/>
    <property type="match status" value="1"/>
</dbReference>
<evidence type="ECO:0000313" key="4">
    <source>
        <dbReference type="Proteomes" id="UP000789342"/>
    </source>
</evidence>
<proteinExistence type="predicted"/>
<protein>
    <submittedName>
        <fullName evidence="3">15145_t:CDS:1</fullName>
    </submittedName>
</protein>
<dbReference type="InterPro" id="IPR002921">
    <property type="entry name" value="Fungal_lipase-type"/>
</dbReference>